<evidence type="ECO:0000256" key="1">
    <source>
        <dbReference type="ARBA" id="ARBA00004623"/>
    </source>
</evidence>
<dbReference type="Pfam" id="PF00069">
    <property type="entry name" value="Pkinase"/>
    <property type="match status" value="1"/>
</dbReference>
<feature type="non-terminal residue" evidence="5">
    <location>
        <position position="119"/>
    </location>
</feature>
<dbReference type="InterPro" id="IPR045269">
    <property type="entry name" value="Atg1-like"/>
</dbReference>
<dbReference type="SUPFAM" id="SSF56112">
    <property type="entry name" value="Protein kinase-like (PK-like)"/>
    <property type="match status" value="1"/>
</dbReference>
<dbReference type="Proteomes" id="UP000799424">
    <property type="component" value="Unassembled WGS sequence"/>
</dbReference>
<dbReference type="OrthoDB" id="10252171at2759"/>
<dbReference type="InterPro" id="IPR008271">
    <property type="entry name" value="Ser/Thr_kinase_AS"/>
</dbReference>
<dbReference type="PANTHER" id="PTHR24348">
    <property type="entry name" value="SERINE/THREONINE-PROTEIN KINASE UNC-51-RELATED"/>
    <property type="match status" value="1"/>
</dbReference>
<proteinExistence type="predicted"/>
<dbReference type="PROSITE" id="PS00108">
    <property type="entry name" value="PROTEIN_KINASE_ST"/>
    <property type="match status" value="1"/>
</dbReference>
<dbReference type="GO" id="GO:0005524">
    <property type="term" value="F:ATP binding"/>
    <property type="evidence" value="ECO:0007669"/>
    <property type="project" value="InterPro"/>
</dbReference>
<gene>
    <name evidence="5" type="ORF">CC86DRAFT_263471</name>
</gene>
<dbReference type="PROSITE" id="PS50011">
    <property type="entry name" value="PROTEIN_KINASE_DOM"/>
    <property type="match status" value="1"/>
</dbReference>
<dbReference type="SMART" id="SM00220">
    <property type="entry name" value="S_TKc"/>
    <property type="match status" value="1"/>
</dbReference>
<evidence type="ECO:0000259" key="4">
    <source>
        <dbReference type="PROSITE" id="PS50011"/>
    </source>
</evidence>
<dbReference type="GO" id="GO:0004674">
    <property type="term" value="F:protein serine/threonine kinase activity"/>
    <property type="evidence" value="ECO:0007669"/>
    <property type="project" value="InterPro"/>
</dbReference>
<evidence type="ECO:0000256" key="3">
    <source>
        <dbReference type="ARBA" id="ARBA00030237"/>
    </source>
</evidence>
<keyword evidence="5" id="KW-0808">Transferase</keyword>
<evidence type="ECO:0000313" key="6">
    <source>
        <dbReference type="Proteomes" id="UP000799424"/>
    </source>
</evidence>
<dbReference type="EMBL" id="MU006231">
    <property type="protein sequence ID" value="KAF2823760.1"/>
    <property type="molecule type" value="Genomic_DNA"/>
</dbReference>
<dbReference type="InterPro" id="IPR011009">
    <property type="entry name" value="Kinase-like_dom_sf"/>
</dbReference>
<feature type="non-terminal residue" evidence="5">
    <location>
        <position position="1"/>
    </location>
</feature>
<comment type="subcellular location">
    <subcellularLocation>
        <location evidence="1">Preautophagosomal structure membrane</location>
        <topology evidence="1">Peripheral membrane protein</topology>
    </subcellularLocation>
</comment>
<dbReference type="InterPro" id="IPR000719">
    <property type="entry name" value="Prot_kinase_dom"/>
</dbReference>
<evidence type="ECO:0000256" key="2">
    <source>
        <dbReference type="ARBA" id="ARBA00023006"/>
    </source>
</evidence>
<keyword evidence="5" id="KW-0418">Kinase</keyword>
<dbReference type="GO" id="GO:0010506">
    <property type="term" value="P:regulation of autophagy"/>
    <property type="evidence" value="ECO:0007669"/>
    <property type="project" value="InterPro"/>
</dbReference>
<dbReference type="Gene3D" id="1.10.510.10">
    <property type="entry name" value="Transferase(Phosphotransferase) domain 1"/>
    <property type="match status" value="1"/>
</dbReference>
<feature type="domain" description="Protein kinase" evidence="4">
    <location>
        <begin position="1"/>
        <end position="119"/>
    </location>
</feature>
<evidence type="ECO:0000313" key="5">
    <source>
        <dbReference type="EMBL" id="KAF2823760.1"/>
    </source>
</evidence>
<keyword evidence="6" id="KW-1185">Reference proteome</keyword>
<name>A0A6A6ZRN5_9PLEO</name>
<dbReference type="AlphaFoldDB" id="A0A6A6ZRN5"/>
<dbReference type="PANTHER" id="PTHR24348:SF68">
    <property type="entry name" value="SERINE_THREONINE-PROTEIN KINASE ATG1C"/>
    <property type="match status" value="1"/>
</dbReference>
<dbReference type="GO" id="GO:0006914">
    <property type="term" value="P:autophagy"/>
    <property type="evidence" value="ECO:0007669"/>
    <property type="project" value="UniProtKB-KW"/>
</dbReference>
<keyword evidence="2" id="KW-0072">Autophagy</keyword>
<protein>
    <recommendedName>
        <fullName evidence="3">Autophagy-related protein 1</fullName>
    </recommendedName>
</protein>
<reference evidence="5" key="1">
    <citation type="journal article" date="2020" name="Stud. Mycol.">
        <title>101 Dothideomycetes genomes: a test case for predicting lifestyles and emergence of pathogens.</title>
        <authorList>
            <person name="Haridas S."/>
            <person name="Albert R."/>
            <person name="Binder M."/>
            <person name="Bloem J."/>
            <person name="Labutti K."/>
            <person name="Salamov A."/>
            <person name="Andreopoulos B."/>
            <person name="Baker S."/>
            <person name="Barry K."/>
            <person name="Bills G."/>
            <person name="Bluhm B."/>
            <person name="Cannon C."/>
            <person name="Castanera R."/>
            <person name="Culley D."/>
            <person name="Daum C."/>
            <person name="Ezra D."/>
            <person name="Gonzalez J."/>
            <person name="Henrissat B."/>
            <person name="Kuo A."/>
            <person name="Liang C."/>
            <person name="Lipzen A."/>
            <person name="Lutzoni F."/>
            <person name="Magnuson J."/>
            <person name="Mondo S."/>
            <person name="Nolan M."/>
            <person name="Ohm R."/>
            <person name="Pangilinan J."/>
            <person name="Park H.-J."/>
            <person name="Ramirez L."/>
            <person name="Alfaro M."/>
            <person name="Sun H."/>
            <person name="Tritt A."/>
            <person name="Yoshinaga Y."/>
            <person name="Zwiers L.-H."/>
            <person name="Turgeon B."/>
            <person name="Goodwin S."/>
            <person name="Spatafora J."/>
            <person name="Crous P."/>
            <person name="Grigoriev I."/>
        </authorList>
    </citation>
    <scope>NUCLEOTIDE SEQUENCE</scope>
    <source>
        <strain evidence="5">CBS 113818</strain>
    </source>
</reference>
<organism evidence="5 6">
    <name type="scientific">Ophiobolus disseminans</name>
    <dbReference type="NCBI Taxonomy" id="1469910"/>
    <lineage>
        <taxon>Eukaryota</taxon>
        <taxon>Fungi</taxon>
        <taxon>Dikarya</taxon>
        <taxon>Ascomycota</taxon>
        <taxon>Pezizomycotina</taxon>
        <taxon>Dothideomycetes</taxon>
        <taxon>Pleosporomycetidae</taxon>
        <taxon>Pleosporales</taxon>
        <taxon>Pleosporineae</taxon>
        <taxon>Phaeosphaeriaceae</taxon>
        <taxon>Ophiobolus</taxon>
    </lineage>
</organism>
<accession>A0A6A6ZRN5</accession>
<dbReference type="GO" id="GO:0034045">
    <property type="term" value="C:phagophore assembly site membrane"/>
    <property type="evidence" value="ECO:0007669"/>
    <property type="project" value="UniProtKB-SubCell"/>
</dbReference>
<sequence>QYAEFFVTLHGWYTDPECLYMPMEYCEHLDLGTYLRRHKSLPEDQVHDIGYQLLQGLSRMHDNGFAHRDLKPANVLIKRKPPEAWWVKLCDLGLSRRSSDASGSTTVRFTPDFMAPELI</sequence>